<dbReference type="Pfam" id="PF13508">
    <property type="entry name" value="Acetyltransf_7"/>
    <property type="match status" value="1"/>
</dbReference>
<dbReference type="EMBL" id="VHSH01000006">
    <property type="protein sequence ID" value="TQV78404.1"/>
    <property type="molecule type" value="Genomic_DNA"/>
</dbReference>
<feature type="domain" description="N-acetyltransferase" evidence="1">
    <location>
        <begin position="6"/>
        <end position="140"/>
    </location>
</feature>
<keyword evidence="2" id="KW-0808">Transferase</keyword>
<gene>
    <name evidence="2" type="ORF">FKG95_17715</name>
</gene>
<dbReference type="PROSITE" id="PS51186">
    <property type="entry name" value="GNAT"/>
    <property type="match status" value="1"/>
</dbReference>
<sequence length="150" mass="17800">MDWQKENYRLTTDTARFDMEVLFRFISEESYWARGMARETFERAVRHSVCFGLFDGDRQIGFGRVVSDFASVAYLKDVFILEDCRGRGLSKWMMECILSHPDLQVIRRWLLVTADAQELYKKFGFTPLKVPEKFMELHNPQVYTGHENKR</sequence>
<organism evidence="2 3">
    <name type="scientific">Denitrobaculum tricleocarpae</name>
    <dbReference type="NCBI Taxonomy" id="2591009"/>
    <lineage>
        <taxon>Bacteria</taxon>
        <taxon>Pseudomonadati</taxon>
        <taxon>Pseudomonadota</taxon>
        <taxon>Alphaproteobacteria</taxon>
        <taxon>Rhodospirillales</taxon>
        <taxon>Rhodospirillaceae</taxon>
        <taxon>Denitrobaculum</taxon>
    </lineage>
</organism>
<dbReference type="InterPro" id="IPR053144">
    <property type="entry name" value="Acetyltransferase_Butenolide"/>
</dbReference>
<reference evidence="2 3" key="1">
    <citation type="submission" date="2019-06" db="EMBL/GenBank/DDBJ databases">
        <title>Whole genome sequence for Rhodospirillaceae sp. R148.</title>
        <authorList>
            <person name="Wang G."/>
        </authorList>
    </citation>
    <scope>NUCLEOTIDE SEQUENCE [LARGE SCALE GENOMIC DNA]</scope>
    <source>
        <strain evidence="2 3">R148</strain>
    </source>
</reference>
<dbReference type="PANTHER" id="PTHR43233">
    <property type="entry name" value="FAMILY N-ACETYLTRANSFERASE, PUTATIVE (AFU_ORTHOLOGUE AFUA_6G03350)-RELATED"/>
    <property type="match status" value="1"/>
</dbReference>
<dbReference type="SUPFAM" id="SSF55729">
    <property type="entry name" value="Acyl-CoA N-acyltransferases (Nat)"/>
    <property type="match status" value="1"/>
</dbReference>
<evidence type="ECO:0000313" key="2">
    <source>
        <dbReference type="EMBL" id="TQV78404.1"/>
    </source>
</evidence>
<dbReference type="RefSeq" id="WP_142897738.1">
    <property type="nucleotide sequence ID" value="NZ_ML660057.1"/>
</dbReference>
<dbReference type="GO" id="GO:0016747">
    <property type="term" value="F:acyltransferase activity, transferring groups other than amino-acyl groups"/>
    <property type="evidence" value="ECO:0007669"/>
    <property type="project" value="InterPro"/>
</dbReference>
<keyword evidence="3" id="KW-1185">Reference proteome</keyword>
<dbReference type="PANTHER" id="PTHR43233:SF1">
    <property type="entry name" value="FAMILY N-ACETYLTRANSFERASE, PUTATIVE (AFU_ORTHOLOGUE AFUA_6G03350)-RELATED"/>
    <property type="match status" value="1"/>
</dbReference>
<dbReference type="InterPro" id="IPR016181">
    <property type="entry name" value="Acyl_CoA_acyltransferase"/>
</dbReference>
<dbReference type="AlphaFoldDB" id="A0A545TMH0"/>
<dbReference type="OrthoDB" id="9797417at2"/>
<evidence type="ECO:0000313" key="3">
    <source>
        <dbReference type="Proteomes" id="UP000315252"/>
    </source>
</evidence>
<dbReference type="Gene3D" id="3.40.630.30">
    <property type="match status" value="1"/>
</dbReference>
<dbReference type="CDD" id="cd04301">
    <property type="entry name" value="NAT_SF"/>
    <property type="match status" value="1"/>
</dbReference>
<protein>
    <submittedName>
        <fullName evidence="2">GNAT family N-acetyltransferase</fullName>
    </submittedName>
</protein>
<accession>A0A545TMH0</accession>
<name>A0A545TMH0_9PROT</name>
<dbReference type="Proteomes" id="UP000315252">
    <property type="component" value="Unassembled WGS sequence"/>
</dbReference>
<comment type="caution">
    <text evidence="2">The sequence shown here is derived from an EMBL/GenBank/DDBJ whole genome shotgun (WGS) entry which is preliminary data.</text>
</comment>
<dbReference type="InterPro" id="IPR000182">
    <property type="entry name" value="GNAT_dom"/>
</dbReference>
<evidence type="ECO:0000259" key="1">
    <source>
        <dbReference type="PROSITE" id="PS51186"/>
    </source>
</evidence>
<proteinExistence type="predicted"/>